<dbReference type="SUPFAM" id="SSF52540">
    <property type="entry name" value="P-loop containing nucleoside triphosphate hydrolases"/>
    <property type="match status" value="1"/>
</dbReference>
<dbReference type="AlphaFoldDB" id="A0A915JW56"/>
<evidence type="ECO:0000313" key="4">
    <source>
        <dbReference type="Proteomes" id="UP000887565"/>
    </source>
</evidence>
<dbReference type="Gene3D" id="3.40.50.300">
    <property type="entry name" value="P-loop containing nucleotide triphosphate hydrolases"/>
    <property type="match status" value="1"/>
</dbReference>
<dbReference type="InterPro" id="IPR003439">
    <property type="entry name" value="ABC_transporter-like_ATP-bd"/>
</dbReference>
<keyword evidence="1" id="KW-0547">Nucleotide-binding</keyword>
<feature type="domain" description="ABC transporter" evidence="3">
    <location>
        <begin position="13"/>
        <end position="224"/>
    </location>
</feature>
<protein>
    <submittedName>
        <fullName evidence="5">ABC transporter domain-containing protein</fullName>
    </submittedName>
</protein>
<dbReference type="InterPro" id="IPR027417">
    <property type="entry name" value="P-loop_NTPase"/>
</dbReference>
<dbReference type="OMA" id="LRRDMWK"/>
<dbReference type="Proteomes" id="UP000887565">
    <property type="component" value="Unplaced"/>
</dbReference>
<evidence type="ECO:0000256" key="2">
    <source>
        <dbReference type="ARBA" id="ARBA00022840"/>
    </source>
</evidence>
<evidence type="ECO:0000259" key="3">
    <source>
        <dbReference type="PROSITE" id="PS50893"/>
    </source>
</evidence>
<dbReference type="GO" id="GO:0016020">
    <property type="term" value="C:membrane"/>
    <property type="evidence" value="ECO:0007669"/>
    <property type="project" value="InterPro"/>
</dbReference>
<accession>A0A915JW56</accession>
<dbReference type="GO" id="GO:0140359">
    <property type="term" value="F:ABC-type transporter activity"/>
    <property type="evidence" value="ECO:0007669"/>
    <property type="project" value="InterPro"/>
</dbReference>
<dbReference type="PANTHER" id="PTHR19229">
    <property type="entry name" value="ATP-BINDING CASSETTE TRANSPORTER SUBFAMILY A ABCA"/>
    <property type="match status" value="1"/>
</dbReference>
<sequence>YKYLSDETNEFPLRVTNLCKCYNGKTVVDNVSFNIKAGECFGLLGSNGAGKTTTFGILSGEISLSRASLLRIGNLGLIGYCPQDNTFDELLTVGETFEINGMIQGYNGEKLTEMIKKHLHKYHLSDHENKLTKFLSGGYKRLVCLALSTFNDYKLILLDEPTAGIDQKLRQIIHILLKSEIEKGRALLLTTHCLEDCEYLCSRIAIMNEGSTFYEGTLEEFANL</sequence>
<organism evidence="4 5">
    <name type="scientific">Romanomermis culicivorax</name>
    <name type="common">Nematode worm</name>
    <dbReference type="NCBI Taxonomy" id="13658"/>
    <lineage>
        <taxon>Eukaryota</taxon>
        <taxon>Metazoa</taxon>
        <taxon>Ecdysozoa</taxon>
        <taxon>Nematoda</taxon>
        <taxon>Enoplea</taxon>
        <taxon>Dorylaimia</taxon>
        <taxon>Mermithida</taxon>
        <taxon>Mermithoidea</taxon>
        <taxon>Mermithidae</taxon>
        <taxon>Romanomermis</taxon>
    </lineage>
</organism>
<dbReference type="InterPro" id="IPR026082">
    <property type="entry name" value="ABCA"/>
</dbReference>
<dbReference type="GO" id="GO:0016887">
    <property type="term" value="F:ATP hydrolysis activity"/>
    <property type="evidence" value="ECO:0007669"/>
    <property type="project" value="InterPro"/>
</dbReference>
<dbReference type="PANTHER" id="PTHR19229:SF241">
    <property type="entry name" value="ABC TRANSPORTER DOMAIN-CONTAINING PROTEIN"/>
    <property type="match status" value="1"/>
</dbReference>
<evidence type="ECO:0000313" key="5">
    <source>
        <dbReference type="WBParaSite" id="nRc.2.0.1.t30313-RA"/>
    </source>
</evidence>
<dbReference type="PROSITE" id="PS50893">
    <property type="entry name" value="ABC_TRANSPORTER_2"/>
    <property type="match status" value="1"/>
</dbReference>
<keyword evidence="2" id="KW-0067">ATP-binding</keyword>
<dbReference type="GO" id="GO:0005524">
    <property type="term" value="F:ATP binding"/>
    <property type="evidence" value="ECO:0007669"/>
    <property type="project" value="UniProtKB-KW"/>
</dbReference>
<proteinExistence type="predicted"/>
<name>A0A915JW56_ROMCU</name>
<dbReference type="SMART" id="SM00382">
    <property type="entry name" value="AAA"/>
    <property type="match status" value="1"/>
</dbReference>
<dbReference type="GO" id="GO:0005319">
    <property type="term" value="F:lipid transporter activity"/>
    <property type="evidence" value="ECO:0007669"/>
    <property type="project" value="TreeGrafter"/>
</dbReference>
<keyword evidence="4" id="KW-1185">Reference proteome</keyword>
<dbReference type="WBParaSite" id="nRc.2.0.1.t30313-RA">
    <property type="protein sequence ID" value="nRc.2.0.1.t30313-RA"/>
    <property type="gene ID" value="nRc.2.0.1.g30313"/>
</dbReference>
<evidence type="ECO:0000256" key="1">
    <source>
        <dbReference type="ARBA" id="ARBA00022741"/>
    </source>
</evidence>
<reference evidence="5" key="1">
    <citation type="submission" date="2022-11" db="UniProtKB">
        <authorList>
            <consortium name="WormBaseParasite"/>
        </authorList>
    </citation>
    <scope>IDENTIFICATION</scope>
</reference>
<dbReference type="InterPro" id="IPR003593">
    <property type="entry name" value="AAA+_ATPase"/>
</dbReference>
<dbReference type="Pfam" id="PF00005">
    <property type="entry name" value="ABC_tran"/>
    <property type="match status" value="1"/>
</dbReference>